<evidence type="ECO:0000313" key="2">
    <source>
        <dbReference type="Proteomes" id="UP000033740"/>
    </source>
</evidence>
<comment type="caution">
    <text evidence="1">The sequence shown here is derived from an EMBL/GenBank/DDBJ whole genome shotgun (WGS) entry which is preliminary data.</text>
</comment>
<dbReference type="PATRIC" id="fig|582680.6.peg.1558"/>
<organism evidence="1 2">
    <name type="scientific">Microbacterium azadirachtae</name>
    <dbReference type="NCBI Taxonomy" id="582680"/>
    <lineage>
        <taxon>Bacteria</taxon>
        <taxon>Bacillati</taxon>
        <taxon>Actinomycetota</taxon>
        <taxon>Actinomycetes</taxon>
        <taxon>Micrococcales</taxon>
        <taxon>Microbacteriaceae</taxon>
        <taxon>Microbacterium</taxon>
    </lineage>
</organism>
<proteinExistence type="predicted"/>
<keyword evidence="2" id="KW-1185">Reference proteome</keyword>
<name>A0A0F0LKQ6_9MICO</name>
<sequence length="163" mass="15605">MGYRIRAGSTSSTWSSAILLLVAALIAGLLGMHVLAGHGSPSAGAEPGSHAAMAGAAVSAIAVEPVSAMAGAAVPAMAAETGVLATAADHDAAAGPGHGCADCAEHAAMAEACVLAPVVPVALPGPPAEDLRPVLAAGVAASPANDPADPRPPSIAELCISRR</sequence>
<evidence type="ECO:0000313" key="1">
    <source>
        <dbReference type="EMBL" id="KJL33718.1"/>
    </source>
</evidence>
<dbReference type="STRING" id="582680.RS86_01515"/>
<gene>
    <name evidence="1" type="ORF">RS86_01515</name>
</gene>
<dbReference type="RefSeq" id="WP_052680141.1">
    <property type="nucleotide sequence ID" value="NZ_JYIX01000032.1"/>
</dbReference>
<dbReference type="EMBL" id="JYIX01000032">
    <property type="protein sequence ID" value="KJL33718.1"/>
    <property type="molecule type" value="Genomic_DNA"/>
</dbReference>
<dbReference type="Proteomes" id="UP000033740">
    <property type="component" value="Unassembled WGS sequence"/>
</dbReference>
<protein>
    <submittedName>
        <fullName evidence="1">Uncharacterized protein</fullName>
    </submittedName>
</protein>
<accession>A0A0F0LKQ6</accession>
<reference evidence="1 2" key="1">
    <citation type="submission" date="2015-02" db="EMBL/GenBank/DDBJ databases">
        <title>Draft genome sequences of ten Microbacterium spp. with emphasis on heavy metal contaminated environments.</title>
        <authorList>
            <person name="Corretto E."/>
        </authorList>
    </citation>
    <scope>NUCLEOTIDE SEQUENCE [LARGE SCALE GENOMIC DNA]</scope>
    <source>
        <strain evidence="1 2">ARN176</strain>
    </source>
</reference>
<dbReference type="AlphaFoldDB" id="A0A0F0LKQ6"/>